<dbReference type="AlphaFoldDB" id="A0A1B1DWU2"/>
<gene>
    <name evidence="2" type="ORF">PCOAH_00019070</name>
</gene>
<dbReference type="Proteomes" id="UP000092716">
    <property type="component" value="Chromosome 7"/>
</dbReference>
<proteinExistence type="predicted"/>
<dbReference type="VEuPathDB" id="PlasmoDB:PCOAH_00019070"/>
<dbReference type="RefSeq" id="XP_019913947.1">
    <property type="nucleotide sequence ID" value="XM_020058716.1"/>
</dbReference>
<feature type="region of interest" description="Disordered" evidence="1">
    <location>
        <begin position="128"/>
        <end position="155"/>
    </location>
</feature>
<organism evidence="2 3">
    <name type="scientific">Plasmodium coatneyi</name>
    <dbReference type="NCBI Taxonomy" id="208452"/>
    <lineage>
        <taxon>Eukaryota</taxon>
        <taxon>Sar</taxon>
        <taxon>Alveolata</taxon>
        <taxon>Apicomplexa</taxon>
        <taxon>Aconoidasida</taxon>
        <taxon>Haemosporida</taxon>
        <taxon>Plasmodiidae</taxon>
        <taxon>Plasmodium</taxon>
    </lineage>
</organism>
<evidence type="ECO:0000313" key="2">
    <source>
        <dbReference type="EMBL" id="ANQ07252.1"/>
    </source>
</evidence>
<evidence type="ECO:0000313" key="3">
    <source>
        <dbReference type="Proteomes" id="UP000092716"/>
    </source>
</evidence>
<name>A0A1B1DWU2_9APIC</name>
<sequence length="207" mass="23143">MRDIYMHLSKLELEDRNKHKCTDIYPQISRDFFEAIKKFHDYNYNYNALRENPECTKHVIHPGSRTVKGTPQYGYSWSCNECKTYTNEYCKEFKQKYMKDGETCDPLELPKLTCPPVAVKPATAAKPATTGTCNPGSCPNPNPNQAGSSGSFSDADSGDAASSIAPAAVSGGLATIGIPAALFFLYKVRIVITVELYKNIYYYFFLI</sequence>
<reference evidence="3" key="1">
    <citation type="submission" date="2016-06" db="EMBL/GenBank/DDBJ databases">
        <title>First high quality genome sequence of Plasmodium coatneyi using continuous long reads from single molecule, real-time sequencing.</title>
        <authorList>
            <person name="Chien J.-T."/>
            <person name="Pakala S.B."/>
            <person name="Geraldo J.A."/>
            <person name="Lapp S.A."/>
            <person name="Barnwell J.W."/>
            <person name="Kissinger J.C."/>
            <person name="Galinski M.R."/>
            <person name="Humphrey J.C."/>
        </authorList>
    </citation>
    <scope>NUCLEOTIDE SEQUENCE [LARGE SCALE GENOMIC DNA]</scope>
    <source>
        <strain evidence="3">Hackeri</strain>
    </source>
</reference>
<accession>A0A1B1DWU2</accession>
<dbReference type="KEGG" id="pcot:PCOAH_00019070"/>
<evidence type="ECO:0000256" key="1">
    <source>
        <dbReference type="SAM" id="MobiDB-lite"/>
    </source>
</evidence>
<dbReference type="GeneID" id="30908633"/>
<protein>
    <recommendedName>
        <fullName evidence="4">KIR protein</fullName>
    </recommendedName>
</protein>
<keyword evidence="3" id="KW-1185">Reference proteome</keyword>
<dbReference type="EMBL" id="CP016245">
    <property type="protein sequence ID" value="ANQ07252.1"/>
    <property type="molecule type" value="Genomic_DNA"/>
</dbReference>
<evidence type="ECO:0008006" key="4">
    <source>
        <dbReference type="Google" id="ProtNLM"/>
    </source>
</evidence>